<sequence>MNRQKVSDSAFQAFTNELDQSIQGFASNMKLMADILATVDSGWRGGGAGAFKKAQMDLEQDHDAVRRLVDGIREAVALTHRASGANDDDIAGQLRGIDVNGADHAGGHITPGSSVGGLGAGTDAPIASYSKVDGF</sequence>
<evidence type="ECO:0000313" key="1">
    <source>
        <dbReference type="EMBL" id="GAA2371971.1"/>
    </source>
</evidence>
<dbReference type="Proteomes" id="UP001500253">
    <property type="component" value="Unassembled WGS sequence"/>
</dbReference>
<evidence type="ECO:0008006" key="3">
    <source>
        <dbReference type="Google" id="ProtNLM"/>
    </source>
</evidence>
<accession>A0ABN3H892</accession>
<gene>
    <name evidence="1" type="ORF">GCM10010246_78000</name>
</gene>
<dbReference type="InterPro" id="IPR036689">
    <property type="entry name" value="ESAT-6-like_sf"/>
</dbReference>
<name>A0ABN3H892_9ACTN</name>
<keyword evidence="2" id="KW-1185">Reference proteome</keyword>
<organism evidence="1 2">
    <name type="scientific">Streptomyces cuspidosporus</name>
    <dbReference type="NCBI Taxonomy" id="66882"/>
    <lineage>
        <taxon>Bacteria</taxon>
        <taxon>Bacillati</taxon>
        <taxon>Actinomycetota</taxon>
        <taxon>Actinomycetes</taxon>
        <taxon>Kitasatosporales</taxon>
        <taxon>Streptomycetaceae</taxon>
        <taxon>Streptomyces</taxon>
    </lineage>
</organism>
<proteinExistence type="predicted"/>
<dbReference type="RefSeq" id="WP_346178987.1">
    <property type="nucleotide sequence ID" value="NZ_BAAASD010000059.1"/>
</dbReference>
<dbReference type="EMBL" id="BAAASD010000059">
    <property type="protein sequence ID" value="GAA2371971.1"/>
    <property type="molecule type" value="Genomic_DNA"/>
</dbReference>
<protein>
    <recommendedName>
        <fullName evidence="3">WXG100 family type VII secretion target</fullName>
    </recommendedName>
</protein>
<reference evidence="1 2" key="1">
    <citation type="journal article" date="2019" name="Int. J. Syst. Evol. Microbiol.">
        <title>The Global Catalogue of Microorganisms (GCM) 10K type strain sequencing project: providing services to taxonomists for standard genome sequencing and annotation.</title>
        <authorList>
            <consortium name="The Broad Institute Genomics Platform"/>
            <consortium name="The Broad Institute Genome Sequencing Center for Infectious Disease"/>
            <person name="Wu L."/>
            <person name="Ma J."/>
        </authorList>
    </citation>
    <scope>NUCLEOTIDE SEQUENCE [LARGE SCALE GENOMIC DNA]</scope>
    <source>
        <strain evidence="1 2">JCM 4316</strain>
    </source>
</reference>
<dbReference type="Gene3D" id="1.10.287.1060">
    <property type="entry name" value="ESAT-6-like"/>
    <property type="match status" value="1"/>
</dbReference>
<dbReference type="SUPFAM" id="SSF140453">
    <property type="entry name" value="EsxAB dimer-like"/>
    <property type="match status" value="1"/>
</dbReference>
<comment type="caution">
    <text evidence="1">The sequence shown here is derived from an EMBL/GenBank/DDBJ whole genome shotgun (WGS) entry which is preliminary data.</text>
</comment>
<evidence type="ECO:0000313" key="2">
    <source>
        <dbReference type="Proteomes" id="UP001500253"/>
    </source>
</evidence>